<dbReference type="Proteomes" id="UP000325081">
    <property type="component" value="Unassembled WGS sequence"/>
</dbReference>
<gene>
    <name evidence="1" type="ORF">STAS_04976</name>
</gene>
<organism evidence="1 2">
    <name type="scientific">Striga asiatica</name>
    <name type="common">Asiatic witchweed</name>
    <name type="synonym">Buchnera asiatica</name>
    <dbReference type="NCBI Taxonomy" id="4170"/>
    <lineage>
        <taxon>Eukaryota</taxon>
        <taxon>Viridiplantae</taxon>
        <taxon>Streptophyta</taxon>
        <taxon>Embryophyta</taxon>
        <taxon>Tracheophyta</taxon>
        <taxon>Spermatophyta</taxon>
        <taxon>Magnoliopsida</taxon>
        <taxon>eudicotyledons</taxon>
        <taxon>Gunneridae</taxon>
        <taxon>Pentapetalae</taxon>
        <taxon>asterids</taxon>
        <taxon>lamiids</taxon>
        <taxon>Lamiales</taxon>
        <taxon>Orobanchaceae</taxon>
        <taxon>Buchnereae</taxon>
        <taxon>Striga</taxon>
    </lineage>
</organism>
<dbReference type="EMBL" id="BKCP01003336">
    <property type="protein sequence ID" value="GER29141.1"/>
    <property type="molecule type" value="Genomic_DNA"/>
</dbReference>
<evidence type="ECO:0000313" key="1">
    <source>
        <dbReference type="EMBL" id="GER29141.1"/>
    </source>
</evidence>
<dbReference type="AlphaFoldDB" id="A0A5A7P8X3"/>
<keyword evidence="2" id="KW-1185">Reference proteome</keyword>
<evidence type="ECO:0000313" key="2">
    <source>
        <dbReference type="Proteomes" id="UP000325081"/>
    </source>
</evidence>
<reference evidence="2" key="1">
    <citation type="journal article" date="2019" name="Curr. Biol.">
        <title>Genome Sequence of Striga asiatica Provides Insight into the Evolution of Plant Parasitism.</title>
        <authorList>
            <person name="Yoshida S."/>
            <person name="Kim S."/>
            <person name="Wafula E.K."/>
            <person name="Tanskanen J."/>
            <person name="Kim Y.M."/>
            <person name="Honaas L."/>
            <person name="Yang Z."/>
            <person name="Spallek T."/>
            <person name="Conn C.E."/>
            <person name="Ichihashi Y."/>
            <person name="Cheong K."/>
            <person name="Cui S."/>
            <person name="Der J.P."/>
            <person name="Gundlach H."/>
            <person name="Jiao Y."/>
            <person name="Hori C."/>
            <person name="Ishida J.K."/>
            <person name="Kasahara H."/>
            <person name="Kiba T."/>
            <person name="Kim M.S."/>
            <person name="Koo N."/>
            <person name="Laohavisit A."/>
            <person name="Lee Y.H."/>
            <person name="Lumba S."/>
            <person name="McCourt P."/>
            <person name="Mortimer J.C."/>
            <person name="Mutuku J.M."/>
            <person name="Nomura T."/>
            <person name="Sasaki-Sekimoto Y."/>
            <person name="Seto Y."/>
            <person name="Wang Y."/>
            <person name="Wakatake T."/>
            <person name="Sakakibara H."/>
            <person name="Demura T."/>
            <person name="Yamaguchi S."/>
            <person name="Yoneyama K."/>
            <person name="Manabe R.I."/>
            <person name="Nelson D.C."/>
            <person name="Schulman A.H."/>
            <person name="Timko M.P."/>
            <person name="dePamphilis C.W."/>
            <person name="Choi D."/>
            <person name="Shirasu K."/>
        </authorList>
    </citation>
    <scope>NUCLEOTIDE SEQUENCE [LARGE SCALE GENOMIC DNA]</scope>
    <source>
        <strain evidence="2">cv. UVA1</strain>
    </source>
</reference>
<name>A0A5A7P8X3_STRAF</name>
<accession>A0A5A7P8X3</accession>
<protein>
    <submittedName>
        <fullName evidence="1">Piso0_002502 protein</fullName>
    </submittedName>
</protein>
<comment type="caution">
    <text evidence="1">The sequence shown here is derived from an EMBL/GenBank/DDBJ whole genome shotgun (WGS) entry which is preliminary data.</text>
</comment>
<sequence>MEEIDERKRCEEKYKVAGIDFALYNAVWKEEDTNHSSTTVKTAIDIGHNKWASKTMAAPTEPLPSVQETGEASCWMSSEGPSDFMSPALVPYGVAKRRKSAGGRAKEEGTESEEPPLALAHVQDQEIQFAFLQQGPPDHWGGSFSGPCGRRSKARWMGGFLFPGESADPPILDLAALSVATMGSDRRLLGV</sequence>
<proteinExistence type="predicted"/>